<reference evidence="1 4" key="2">
    <citation type="submission" date="2019-07" db="EMBL/GenBank/DDBJ databases">
        <title>Whole genome shotgun sequence of Halolactibacillus halophilus NBRC 100868.</title>
        <authorList>
            <person name="Hosoyama A."/>
            <person name="Uohara A."/>
            <person name="Ohji S."/>
            <person name="Ichikawa N."/>
        </authorList>
    </citation>
    <scope>NUCLEOTIDE SEQUENCE [LARGE SCALE GENOMIC DNA]</scope>
    <source>
        <strain evidence="1 4">NBRC 100868</strain>
    </source>
</reference>
<protein>
    <recommendedName>
        <fullName evidence="5">PH domain-containing protein</fullName>
    </recommendedName>
</protein>
<organism evidence="2 3">
    <name type="scientific">Halolactibacillus halophilus</name>
    <dbReference type="NCBI Taxonomy" id="306540"/>
    <lineage>
        <taxon>Bacteria</taxon>
        <taxon>Bacillati</taxon>
        <taxon>Bacillota</taxon>
        <taxon>Bacilli</taxon>
        <taxon>Bacillales</taxon>
        <taxon>Bacillaceae</taxon>
        <taxon>Halolactibacillus</taxon>
    </lineage>
</organism>
<evidence type="ECO:0000313" key="3">
    <source>
        <dbReference type="Proteomes" id="UP000242243"/>
    </source>
</evidence>
<sequence>MTQILTTHMTTRHIIDNQITIQKQHDTLELTAEGVLSSESFYPYQKIFDVSSRRMTAHTFALYIHADEGVKTFLAEHDPSSFTQSLKMKINR</sequence>
<name>A0A1I5N7L3_9BACI</name>
<evidence type="ECO:0000313" key="2">
    <source>
        <dbReference type="EMBL" id="SFP17905.1"/>
    </source>
</evidence>
<dbReference type="EMBL" id="FOXC01000008">
    <property type="protein sequence ID" value="SFP17905.1"/>
    <property type="molecule type" value="Genomic_DNA"/>
</dbReference>
<evidence type="ECO:0000313" key="1">
    <source>
        <dbReference type="EMBL" id="GEM01196.1"/>
    </source>
</evidence>
<dbReference type="AlphaFoldDB" id="A0A1I5N7L3"/>
<accession>A0A1I5N7L3</accession>
<keyword evidence="4" id="KW-1185">Reference proteome</keyword>
<proteinExistence type="predicted"/>
<gene>
    <name evidence="1" type="ORF">HHA03_07280</name>
    <name evidence="2" type="ORF">SAMN05421839_10822</name>
</gene>
<evidence type="ECO:0008006" key="5">
    <source>
        <dbReference type="Google" id="ProtNLM"/>
    </source>
</evidence>
<reference evidence="2 3" key="1">
    <citation type="submission" date="2016-10" db="EMBL/GenBank/DDBJ databases">
        <authorList>
            <person name="de Groot N.N."/>
        </authorList>
    </citation>
    <scope>NUCLEOTIDE SEQUENCE [LARGE SCALE GENOMIC DNA]</scope>
    <source>
        <strain evidence="2 3">DSM 17073</strain>
    </source>
</reference>
<dbReference type="EMBL" id="BJWI01000006">
    <property type="protein sequence ID" value="GEM01196.1"/>
    <property type="molecule type" value="Genomic_DNA"/>
</dbReference>
<dbReference type="Proteomes" id="UP000321547">
    <property type="component" value="Unassembled WGS sequence"/>
</dbReference>
<evidence type="ECO:0000313" key="4">
    <source>
        <dbReference type="Proteomes" id="UP000321547"/>
    </source>
</evidence>
<dbReference type="OrthoDB" id="2691759at2"/>
<dbReference type="RefSeq" id="WP_089830830.1">
    <property type="nucleotide sequence ID" value="NZ_BJWI01000006.1"/>
</dbReference>
<dbReference type="Proteomes" id="UP000242243">
    <property type="component" value="Unassembled WGS sequence"/>
</dbReference>